<reference evidence="1 2" key="1">
    <citation type="journal article" date="2022" name="DNA Res.">
        <title>Chromosomal-level genome assembly of the orchid tree Bauhinia variegata (Leguminosae; Cercidoideae) supports the allotetraploid origin hypothesis of Bauhinia.</title>
        <authorList>
            <person name="Zhong Y."/>
            <person name="Chen Y."/>
            <person name="Zheng D."/>
            <person name="Pang J."/>
            <person name="Liu Y."/>
            <person name="Luo S."/>
            <person name="Meng S."/>
            <person name="Qian L."/>
            <person name="Wei D."/>
            <person name="Dai S."/>
            <person name="Zhou R."/>
        </authorList>
    </citation>
    <scope>NUCLEOTIDE SEQUENCE [LARGE SCALE GENOMIC DNA]</scope>
    <source>
        <strain evidence="1">BV-YZ2020</strain>
    </source>
</reference>
<dbReference type="EMBL" id="CM039427">
    <property type="protein sequence ID" value="KAI4353394.1"/>
    <property type="molecule type" value="Genomic_DNA"/>
</dbReference>
<proteinExistence type="predicted"/>
<evidence type="ECO:0000313" key="1">
    <source>
        <dbReference type="EMBL" id="KAI4353394.1"/>
    </source>
</evidence>
<evidence type="ECO:0000313" key="2">
    <source>
        <dbReference type="Proteomes" id="UP000828941"/>
    </source>
</evidence>
<name>A0ACB9PZF2_BAUVA</name>
<organism evidence="1 2">
    <name type="scientific">Bauhinia variegata</name>
    <name type="common">Purple orchid tree</name>
    <name type="synonym">Phanera variegata</name>
    <dbReference type="NCBI Taxonomy" id="167791"/>
    <lineage>
        <taxon>Eukaryota</taxon>
        <taxon>Viridiplantae</taxon>
        <taxon>Streptophyta</taxon>
        <taxon>Embryophyta</taxon>
        <taxon>Tracheophyta</taxon>
        <taxon>Spermatophyta</taxon>
        <taxon>Magnoliopsida</taxon>
        <taxon>eudicotyledons</taxon>
        <taxon>Gunneridae</taxon>
        <taxon>Pentapetalae</taxon>
        <taxon>rosids</taxon>
        <taxon>fabids</taxon>
        <taxon>Fabales</taxon>
        <taxon>Fabaceae</taxon>
        <taxon>Cercidoideae</taxon>
        <taxon>Cercideae</taxon>
        <taxon>Bauhiniinae</taxon>
        <taxon>Bauhinia</taxon>
    </lineage>
</organism>
<dbReference type="Proteomes" id="UP000828941">
    <property type="component" value="Chromosome 2"/>
</dbReference>
<gene>
    <name evidence="1" type="ORF">L6164_002348</name>
</gene>
<keyword evidence="2" id="KW-1185">Reference proteome</keyword>
<comment type="caution">
    <text evidence="1">The sequence shown here is derived from an EMBL/GenBank/DDBJ whole genome shotgun (WGS) entry which is preliminary data.</text>
</comment>
<sequence>MNFDGCLGFVKRMMLEMYQEWCHLACCFADSIQPESHSLSSTLELSHQSYCLKDQAPADLKHCRGTEECCHEQNYLKEKESNEIQIGTLIRWSYRGEVII</sequence>
<accession>A0ACB9PZF2</accession>
<protein>
    <submittedName>
        <fullName evidence="1">Uncharacterized protein</fullName>
    </submittedName>
</protein>